<evidence type="ECO:0000313" key="9">
    <source>
        <dbReference type="EMBL" id="KAH7038221.1"/>
    </source>
</evidence>
<feature type="transmembrane region" description="Helical" evidence="6">
    <location>
        <begin position="207"/>
        <end position="229"/>
    </location>
</feature>
<feature type="signal peptide" evidence="7">
    <location>
        <begin position="1"/>
        <end position="20"/>
    </location>
</feature>
<keyword evidence="4 6" id="KW-0472">Membrane</keyword>
<evidence type="ECO:0000259" key="8">
    <source>
        <dbReference type="Pfam" id="PF13886"/>
    </source>
</evidence>
<evidence type="ECO:0000256" key="6">
    <source>
        <dbReference type="SAM" id="Phobius"/>
    </source>
</evidence>
<gene>
    <name evidence="9" type="ORF">B0I36DRAFT_403828</name>
</gene>
<feature type="region of interest" description="Disordered" evidence="5">
    <location>
        <begin position="829"/>
        <end position="855"/>
    </location>
</feature>
<feature type="compositionally biased region" description="Polar residues" evidence="5">
    <location>
        <begin position="47"/>
        <end position="94"/>
    </location>
</feature>
<evidence type="ECO:0000256" key="3">
    <source>
        <dbReference type="ARBA" id="ARBA00022989"/>
    </source>
</evidence>
<feature type="compositionally biased region" description="Polar residues" evidence="5">
    <location>
        <begin position="407"/>
        <end position="417"/>
    </location>
</feature>
<dbReference type="GO" id="GO:0016020">
    <property type="term" value="C:membrane"/>
    <property type="evidence" value="ECO:0007669"/>
    <property type="project" value="UniProtKB-SubCell"/>
</dbReference>
<proteinExistence type="predicted"/>
<evidence type="ECO:0000256" key="5">
    <source>
        <dbReference type="SAM" id="MobiDB-lite"/>
    </source>
</evidence>
<reference evidence="9" key="1">
    <citation type="journal article" date="2021" name="Nat. Commun.">
        <title>Genetic determinants of endophytism in the Arabidopsis root mycobiome.</title>
        <authorList>
            <person name="Mesny F."/>
            <person name="Miyauchi S."/>
            <person name="Thiergart T."/>
            <person name="Pickel B."/>
            <person name="Atanasova L."/>
            <person name="Karlsson M."/>
            <person name="Huettel B."/>
            <person name="Barry K.W."/>
            <person name="Haridas S."/>
            <person name="Chen C."/>
            <person name="Bauer D."/>
            <person name="Andreopoulos W."/>
            <person name="Pangilinan J."/>
            <person name="LaButti K."/>
            <person name="Riley R."/>
            <person name="Lipzen A."/>
            <person name="Clum A."/>
            <person name="Drula E."/>
            <person name="Henrissat B."/>
            <person name="Kohler A."/>
            <person name="Grigoriev I.V."/>
            <person name="Martin F.M."/>
            <person name="Hacquard S."/>
        </authorList>
    </citation>
    <scope>NUCLEOTIDE SEQUENCE</scope>
    <source>
        <strain evidence="9">MPI-CAGE-CH-0230</strain>
    </source>
</reference>
<evidence type="ECO:0000256" key="4">
    <source>
        <dbReference type="ARBA" id="ARBA00023136"/>
    </source>
</evidence>
<feature type="transmembrane region" description="Helical" evidence="6">
    <location>
        <begin position="124"/>
        <end position="143"/>
    </location>
</feature>
<dbReference type="PROSITE" id="PS51257">
    <property type="entry name" value="PROKAR_LIPOPROTEIN"/>
    <property type="match status" value="1"/>
</dbReference>
<feature type="region of interest" description="Disordered" evidence="5">
    <location>
        <begin position="395"/>
        <end position="673"/>
    </location>
</feature>
<feature type="chain" id="PRO_5040125798" description="TM7S3/TM198-like domain-containing protein" evidence="7">
    <location>
        <begin position="21"/>
        <end position="1134"/>
    </location>
</feature>
<feature type="domain" description="TM7S3/TM198-like" evidence="8">
    <location>
        <begin position="128"/>
        <end position="331"/>
    </location>
</feature>
<organism evidence="9 10">
    <name type="scientific">Microdochium trichocladiopsis</name>
    <dbReference type="NCBI Taxonomy" id="1682393"/>
    <lineage>
        <taxon>Eukaryota</taxon>
        <taxon>Fungi</taxon>
        <taxon>Dikarya</taxon>
        <taxon>Ascomycota</taxon>
        <taxon>Pezizomycotina</taxon>
        <taxon>Sordariomycetes</taxon>
        <taxon>Xylariomycetidae</taxon>
        <taxon>Xylariales</taxon>
        <taxon>Microdochiaceae</taxon>
        <taxon>Microdochium</taxon>
    </lineage>
</organism>
<evidence type="ECO:0000256" key="7">
    <source>
        <dbReference type="SAM" id="SignalP"/>
    </source>
</evidence>
<accession>A0A9P8YCH5</accession>
<feature type="compositionally biased region" description="Acidic residues" evidence="5">
    <location>
        <begin position="527"/>
        <end position="536"/>
    </location>
</feature>
<evidence type="ECO:0000256" key="1">
    <source>
        <dbReference type="ARBA" id="ARBA00004141"/>
    </source>
</evidence>
<protein>
    <recommendedName>
        <fullName evidence="8">TM7S3/TM198-like domain-containing protein</fullName>
    </recommendedName>
</protein>
<dbReference type="EMBL" id="JAGTJQ010000002">
    <property type="protein sequence ID" value="KAH7038221.1"/>
    <property type="molecule type" value="Genomic_DNA"/>
</dbReference>
<comment type="caution">
    <text evidence="9">The sequence shown here is derived from an EMBL/GenBank/DDBJ whole genome shotgun (WGS) entry which is preliminary data.</text>
</comment>
<sequence>MRGFYTQSAVVLVLASCVLAGPMQLDHRQDPAAATTSESSAGHDEAATTSPVSSIATKASPTTITTDRPHSTTASLPTSFTTSSGQIPTSTAGNSSISTYSAPYVNNEPLSYELPLPPQLTPGWGVAGSILLITGIVYTLIGIKNPRLQTFFSTAYLGGISTAILIVYLLYPPTSDGVQGGYVVACVIAGCLLGGAATIFKEITEGFGCLVGGFCLGMWLLTLEAGGLLTKSSDKIIFLTIFSIVGFATYFSRYTRGYALIGFISFSGATAIVLGIDCFTRAGLKEFWAYIWNINPNLFPLDTTTYPLTRGLTVETALIVIITVIGVISQLRLWRVIQARRAKKAEEQAELKRQRDVEETAIGQQIEEENARERREWEKMYGVVSEEPVVSAVELGDGAPDRRNVETSRSITSSDTIELSEMGSRRRADDPQGAGSQSTPGLLLSDDTMTSAITVRVARDASPERSSTHRPNFFEDGQEADKPMADSQHELEPHHQPAEQEDGSGPAPKVVPLPFTIPIKIERENDTREDDDDDNDDRSSFATFADDDERSMLGSKRASRASLGTLGNRLSVGSHHLLRKFSGHSLGSRKSNAAINEEQRAGAASPSRTPNEENNITLQSSPRDLDEDPKVAHLKTTSQLAAMSHHGLPNTGEPRPEVEVPTEEPMSVDLTADRLPGGLSRVALSYRTNEWAKHLSQAEAPEFEQLSVHEYPEENFDDGKRAETVIPVDVESLQRTDGGIPTIRMATSPVGTSPSPSARPETKMSIPRTRRRGENNGDTTAPGPMGSELLESGPGNQKPGKALRRGSYRVSAVGNPPPIAEEIASVEARTPSGSTHNNGADADTQDHQGATSRGAHRAHIAECLPAAGVVSYDSPQTLLGQRELLLRNKSTAMVMPHGMTHQGEPASRVSSAMSNYAEHNLYHGEPSTAGQMADLDELTLAQRKQLIQQASLTSQGPVGMALTTPDPGSPVYPPVQHQYASAEGARFDSHQPQRVSSVRSPAEREHALASFRQTVATELRSPSAMGHVQQSRASPGALRGYGQVLNLISHAHNPTSPSPGRMTPSGIPSQIDPAASLERSRNMLMTQKEQEARRRGMDTLRKEQNDQAFEEMMRRGDLLDAHREALRKLQGTAR</sequence>
<feature type="transmembrane region" description="Helical" evidence="6">
    <location>
        <begin position="182"/>
        <end position="200"/>
    </location>
</feature>
<feature type="region of interest" description="Disordered" evidence="5">
    <location>
        <begin position="740"/>
        <end position="816"/>
    </location>
</feature>
<dbReference type="InterPro" id="IPR025256">
    <property type="entry name" value="TM7S3/TM198-like_dom"/>
</dbReference>
<feature type="region of interest" description="Disordered" evidence="5">
    <location>
        <begin position="27"/>
        <end position="94"/>
    </location>
</feature>
<dbReference type="GeneID" id="70191306"/>
<name>A0A9P8YCH5_9PEZI</name>
<dbReference type="Proteomes" id="UP000756346">
    <property type="component" value="Unassembled WGS sequence"/>
</dbReference>
<dbReference type="OrthoDB" id="102260at2759"/>
<dbReference type="PANTHER" id="PTHR39469:SF1">
    <property type="entry name" value="DUF4203 DOMAIN-CONTAINING PROTEIN"/>
    <property type="match status" value="1"/>
</dbReference>
<keyword evidence="2 6" id="KW-0812">Transmembrane</keyword>
<feature type="transmembrane region" description="Helical" evidence="6">
    <location>
        <begin position="150"/>
        <end position="170"/>
    </location>
</feature>
<feature type="compositionally biased region" description="Basic and acidic residues" evidence="5">
    <location>
        <begin position="457"/>
        <end position="467"/>
    </location>
</feature>
<evidence type="ECO:0000256" key="2">
    <source>
        <dbReference type="ARBA" id="ARBA00022692"/>
    </source>
</evidence>
<feature type="transmembrane region" description="Helical" evidence="6">
    <location>
        <begin position="258"/>
        <end position="276"/>
    </location>
</feature>
<evidence type="ECO:0000313" key="10">
    <source>
        <dbReference type="Proteomes" id="UP000756346"/>
    </source>
</evidence>
<feature type="transmembrane region" description="Helical" evidence="6">
    <location>
        <begin position="316"/>
        <end position="334"/>
    </location>
</feature>
<keyword evidence="7" id="KW-0732">Signal</keyword>
<keyword evidence="3 6" id="KW-1133">Transmembrane helix</keyword>
<dbReference type="PANTHER" id="PTHR39469">
    <property type="entry name" value="CHROMOSOME 1, WHOLE GENOME SHOTGUN SEQUENCE"/>
    <property type="match status" value="1"/>
</dbReference>
<feature type="compositionally biased region" description="Polar residues" evidence="5">
    <location>
        <begin position="606"/>
        <end position="622"/>
    </location>
</feature>
<feature type="compositionally biased region" description="Basic and acidic residues" evidence="5">
    <location>
        <begin position="479"/>
        <end position="498"/>
    </location>
</feature>
<comment type="subcellular location">
    <subcellularLocation>
        <location evidence="1">Membrane</location>
        <topology evidence="1">Multi-pass membrane protein</topology>
    </subcellularLocation>
</comment>
<dbReference type="AlphaFoldDB" id="A0A9P8YCH5"/>
<dbReference type="Pfam" id="PF13886">
    <property type="entry name" value="TM7S3_TM198"/>
    <property type="match status" value="1"/>
</dbReference>
<dbReference type="RefSeq" id="XP_046017342.1">
    <property type="nucleotide sequence ID" value="XM_046161760.1"/>
</dbReference>
<keyword evidence="10" id="KW-1185">Reference proteome</keyword>